<dbReference type="InterPro" id="IPR052707">
    <property type="entry name" value="OsmC_Ohr_Peroxiredoxin"/>
</dbReference>
<dbReference type="InterPro" id="IPR003718">
    <property type="entry name" value="OsmC/Ohr_fam"/>
</dbReference>
<reference evidence="1 2" key="1">
    <citation type="submission" date="2018-10" db="EMBL/GenBank/DDBJ databases">
        <title>Sequencing the genomes of 1000 actinobacteria strains.</title>
        <authorList>
            <person name="Klenk H.-P."/>
        </authorList>
    </citation>
    <scope>NUCLEOTIDE SEQUENCE [LARGE SCALE GENOMIC DNA]</scope>
    <source>
        <strain evidence="1 2">DSM 45175</strain>
    </source>
</reference>
<organism evidence="1 2">
    <name type="scientific">Micromonospora pisi</name>
    <dbReference type="NCBI Taxonomy" id="589240"/>
    <lineage>
        <taxon>Bacteria</taxon>
        <taxon>Bacillati</taxon>
        <taxon>Actinomycetota</taxon>
        <taxon>Actinomycetes</taxon>
        <taxon>Micromonosporales</taxon>
        <taxon>Micromonosporaceae</taxon>
        <taxon>Micromonospora</taxon>
    </lineage>
</organism>
<gene>
    <name evidence="1" type="ORF">BDK92_5889</name>
</gene>
<proteinExistence type="predicted"/>
<comment type="caution">
    <text evidence="1">The sequence shown here is derived from an EMBL/GenBank/DDBJ whole genome shotgun (WGS) entry which is preliminary data.</text>
</comment>
<evidence type="ECO:0000313" key="1">
    <source>
        <dbReference type="EMBL" id="RKR91491.1"/>
    </source>
</evidence>
<sequence>MPKTSHRYALSLTWTGDRGSGTSDYRAFSRAHEVTGPGLPPLLGSADPAFRGESGRWNPEQLLVAALSQCHLLAYLHLCATAGVVATGYADQPEGVLTRTAGGGGHFTEVVLRPRVTVAAADQVERAVALHPEAHRRCFIANSVNFPVRHEPVVSVG</sequence>
<dbReference type="OrthoDB" id="9795405at2"/>
<dbReference type="PANTHER" id="PTHR42830">
    <property type="entry name" value="OSMOTICALLY INDUCIBLE FAMILY PROTEIN"/>
    <property type="match status" value="1"/>
</dbReference>
<evidence type="ECO:0000313" key="2">
    <source>
        <dbReference type="Proteomes" id="UP000277671"/>
    </source>
</evidence>
<dbReference type="InterPro" id="IPR015946">
    <property type="entry name" value="KH_dom-like_a/b"/>
</dbReference>
<dbReference type="Pfam" id="PF02566">
    <property type="entry name" value="OsmC"/>
    <property type="match status" value="1"/>
</dbReference>
<name>A0A495JRM1_9ACTN</name>
<keyword evidence="2" id="KW-1185">Reference proteome</keyword>
<dbReference type="EMBL" id="RBKT01000001">
    <property type="protein sequence ID" value="RKR91491.1"/>
    <property type="molecule type" value="Genomic_DNA"/>
</dbReference>
<dbReference type="AlphaFoldDB" id="A0A495JRM1"/>
<dbReference type="InterPro" id="IPR036102">
    <property type="entry name" value="OsmC/Ohrsf"/>
</dbReference>
<accession>A0A495JRM1</accession>
<dbReference type="RefSeq" id="WP_121162694.1">
    <property type="nucleotide sequence ID" value="NZ_RBKT01000001.1"/>
</dbReference>
<dbReference type="Gene3D" id="3.30.300.20">
    <property type="match status" value="1"/>
</dbReference>
<protein>
    <submittedName>
        <fullName evidence="1">Organic hydroperoxide reductase OsmC/OhrA</fullName>
    </submittedName>
</protein>
<dbReference type="Proteomes" id="UP000277671">
    <property type="component" value="Unassembled WGS sequence"/>
</dbReference>
<dbReference type="SUPFAM" id="SSF82784">
    <property type="entry name" value="OsmC-like"/>
    <property type="match status" value="1"/>
</dbReference>
<dbReference type="PANTHER" id="PTHR42830:SF2">
    <property type="entry name" value="OSMC_OHR FAMILY PROTEIN"/>
    <property type="match status" value="1"/>
</dbReference>